<evidence type="ECO:0000313" key="2">
    <source>
        <dbReference type="EMBL" id="UZD55783.1"/>
    </source>
</evidence>
<dbReference type="PANTHER" id="PTHR24422:SF8">
    <property type="entry name" value="CHEMOTAXIS PROTEIN"/>
    <property type="match status" value="1"/>
</dbReference>
<dbReference type="InterPro" id="IPR022642">
    <property type="entry name" value="CheR_C"/>
</dbReference>
<feature type="domain" description="CheR-type methyltransferase" evidence="1">
    <location>
        <begin position="3"/>
        <end position="278"/>
    </location>
</feature>
<dbReference type="SUPFAM" id="SSF53335">
    <property type="entry name" value="S-adenosyl-L-methionine-dependent methyltransferases"/>
    <property type="match status" value="1"/>
</dbReference>
<evidence type="ECO:0000313" key="3">
    <source>
        <dbReference type="Proteomes" id="UP001163266"/>
    </source>
</evidence>
<dbReference type="Proteomes" id="UP001163266">
    <property type="component" value="Chromosome"/>
</dbReference>
<dbReference type="PANTHER" id="PTHR24422">
    <property type="entry name" value="CHEMOTAXIS PROTEIN METHYLTRANSFERASE"/>
    <property type="match status" value="1"/>
</dbReference>
<protein>
    <submittedName>
        <fullName evidence="2">Protein-glutamate O-methyltransferase CheR</fullName>
    </submittedName>
</protein>
<dbReference type="Gene3D" id="3.40.50.150">
    <property type="entry name" value="Vaccinia Virus protein VP39"/>
    <property type="match status" value="1"/>
</dbReference>
<gene>
    <name evidence="2" type="ORF">OMP39_04170</name>
</gene>
<dbReference type="InterPro" id="IPR022641">
    <property type="entry name" value="CheR_N"/>
</dbReference>
<dbReference type="RefSeq" id="WP_264893537.1">
    <property type="nucleotide sequence ID" value="NZ_CP110257.1"/>
</dbReference>
<keyword evidence="3" id="KW-1185">Reference proteome</keyword>
<dbReference type="EMBL" id="CP110257">
    <property type="protein sequence ID" value="UZD55783.1"/>
    <property type="molecule type" value="Genomic_DNA"/>
</dbReference>
<dbReference type="InterPro" id="IPR050903">
    <property type="entry name" value="Bact_Chemotaxis_MeTrfase"/>
</dbReference>
<dbReference type="SMART" id="SM00138">
    <property type="entry name" value="MeTrc"/>
    <property type="match status" value="1"/>
</dbReference>
<dbReference type="PRINTS" id="PR00996">
    <property type="entry name" value="CHERMTFRASE"/>
</dbReference>
<dbReference type="PROSITE" id="PS50123">
    <property type="entry name" value="CHER"/>
    <property type="match status" value="1"/>
</dbReference>
<proteinExistence type="predicted"/>
<sequence>MREAGVRTAANERLLDELLQAVRAVHGEDFSAYRREYLWRRVCRRLEREGLRTLEELLARARADPAVLLRLRRELMLQVTAMFRDPEFYRAVREEVVPWLRTYPRPCLWVAGCATGEELYSYLVLLHEEGLLERTRLYATDLDAEALAQAAAGVLDAPSLAEAQRRHLQAGGRRPLADHFHEAVGSARVPAEWLGNVVFSVHNLISDASFQQFHFISCRNVLMYLDEAARRRALALLHESLVPLGVLALGNGESLLGFSRRDDYVALHPLEMLYRRMR</sequence>
<reference evidence="2" key="1">
    <citation type="submission" date="2022-10" db="EMBL/GenBank/DDBJ databases">
        <title>Complete genome sequence of Schlegelella aquatica LMG 23380.</title>
        <authorList>
            <person name="Musilova J."/>
            <person name="Kourilova X."/>
            <person name="Bezdicek M."/>
            <person name="Hermankova K."/>
            <person name="Obruca S."/>
            <person name="Sedlar K."/>
        </authorList>
    </citation>
    <scope>NUCLEOTIDE SEQUENCE</scope>
    <source>
        <strain evidence="2">LMG 23380</strain>
    </source>
</reference>
<dbReference type="InterPro" id="IPR000780">
    <property type="entry name" value="CheR_MeTrfase"/>
</dbReference>
<dbReference type="SUPFAM" id="SSF47757">
    <property type="entry name" value="Chemotaxis receptor methyltransferase CheR, N-terminal domain"/>
    <property type="match status" value="1"/>
</dbReference>
<name>A0ABY6MUT3_9BURK</name>
<organism evidence="2 3">
    <name type="scientific">Caldimonas aquatica</name>
    <dbReference type="NCBI Taxonomy" id="376175"/>
    <lineage>
        <taxon>Bacteria</taxon>
        <taxon>Pseudomonadati</taxon>
        <taxon>Pseudomonadota</taxon>
        <taxon>Betaproteobacteria</taxon>
        <taxon>Burkholderiales</taxon>
        <taxon>Sphaerotilaceae</taxon>
        <taxon>Caldimonas</taxon>
    </lineage>
</organism>
<evidence type="ECO:0000259" key="1">
    <source>
        <dbReference type="PROSITE" id="PS50123"/>
    </source>
</evidence>
<accession>A0ABY6MUT3</accession>
<dbReference type="Pfam" id="PF01739">
    <property type="entry name" value="CheR"/>
    <property type="match status" value="1"/>
</dbReference>
<dbReference type="InterPro" id="IPR029063">
    <property type="entry name" value="SAM-dependent_MTases_sf"/>
</dbReference>
<dbReference type="Pfam" id="PF03705">
    <property type="entry name" value="CheR_N"/>
    <property type="match status" value="1"/>
</dbReference>